<dbReference type="InterPro" id="IPR027484">
    <property type="entry name" value="PInositol-4-P-5-kinase_N"/>
</dbReference>
<dbReference type="OrthoDB" id="20783at2759"/>
<name>A0A6V7W3Q5_MELEN</name>
<dbReference type="Gene3D" id="3.30.800.10">
    <property type="entry name" value="Phosphatidylinositol Phosphate Kinase II Beta"/>
    <property type="match status" value="1"/>
</dbReference>
<keyword evidence="1" id="KW-0067">ATP-binding</keyword>
<dbReference type="PANTHER" id="PTHR23086:SF101">
    <property type="entry name" value="LP03320P-RELATED"/>
    <property type="match status" value="1"/>
</dbReference>
<proteinExistence type="predicted"/>
<evidence type="ECO:0000313" key="5">
    <source>
        <dbReference type="Proteomes" id="UP000580250"/>
    </source>
</evidence>
<keyword evidence="1" id="KW-0547">Nucleotide-binding</keyword>
<keyword evidence="2" id="KW-0732">Signal</keyword>
<dbReference type="SUPFAM" id="SSF56104">
    <property type="entry name" value="SAICAR synthase-like"/>
    <property type="match status" value="1"/>
</dbReference>
<evidence type="ECO:0000256" key="1">
    <source>
        <dbReference type="PROSITE-ProRule" id="PRU00781"/>
    </source>
</evidence>
<dbReference type="PANTHER" id="PTHR23086">
    <property type="entry name" value="PHOSPHATIDYLINOSITOL-4-PHOSPHATE 5-KINASE"/>
    <property type="match status" value="1"/>
</dbReference>
<dbReference type="AlphaFoldDB" id="A0A6V7W3Q5"/>
<dbReference type="Proteomes" id="UP000580250">
    <property type="component" value="Unassembled WGS sequence"/>
</dbReference>
<dbReference type="PROSITE" id="PS51455">
    <property type="entry name" value="PIPK"/>
    <property type="match status" value="1"/>
</dbReference>
<organism evidence="4 5">
    <name type="scientific">Meloidogyne enterolobii</name>
    <name type="common">Root-knot nematode worm</name>
    <name type="synonym">Meloidogyne mayaguensis</name>
    <dbReference type="NCBI Taxonomy" id="390850"/>
    <lineage>
        <taxon>Eukaryota</taxon>
        <taxon>Metazoa</taxon>
        <taxon>Ecdysozoa</taxon>
        <taxon>Nematoda</taxon>
        <taxon>Chromadorea</taxon>
        <taxon>Rhabditida</taxon>
        <taxon>Tylenchina</taxon>
        <taxon>Tylenchomorpha</taxon>
        <taxon>Tylenchoidea</taxon>
        <taxon>Meloidogynidae</taxon>
        <taxon>Meloidogyninae</taxon>
        <taxon>Meloidogyne</taxon>
    </lineage>
</organism>
<dbReference type="GO" id="GO:0005524">
    <property type="term" value="F:ATP binding"/>
    <property type="evidence" value="ECO:0007669"/>
    <property type="project" value="UniProtKB-UniRule"/>
</dbReference>
<protein>
    <recommendedName>
        <fullName evidence="3">PIPK domain-containing protein</fullName>
    </recommendedName>
</protein>
<dbReference type="Pfam" id="PF01504">
    <property type="entry name" value="PIP5K"/>
    <property type="match status" value="2"/>
</dbReference>
<keyword evidence="1" id="KW-0418">Kinase</keyword>
<feature type="signal peptide" evidence="2">
    <location>
        <begin position="1"/>
        <end position="17"/>
    </location>
</feature>
<dbReference type="GO" id="GO:0016308">
    <property type="term" value="F:1-phosphatidylinositol-4-phosphate 5-kinase activity"/>
    <property type="evidence" value="ECO:0007669"/>
    <property type="project" value="TreeGrafter"/>
</dbReference>
<keyword evidence="1" id="KW-0808">Transferase</keyword>
<comment type="caution">
    <text evidence="4">The sequence shown here is derived from an EMBL/GenBank/DDBJ whole genome shotgun (WGS) entry which is preliminary data.</text>
</comment>
<gene>
    <name evidence="4" type="ORF">MENT_LOCUS33914</name>
</gene>
<dbReference type="SMART" id="SM00330">
    <property type="entry name" value="PIPKc"/>
    <property type="match status" value="1"/>
</dbReference>
<sequence length="666" mass="78910">MIILKLLLALFVSLTLLTNVAKTGESSLKRQHKSDGYYIVKDKNISINVINPKRLTKSCESFKNDEKEDENENENRKSLEEIWDEVIKNRQKIPSPSSKTTLSDTQFVNSKWFKDWKTNKNNSFKIEEEKNVEDHPKLDKKDEDIFKNYKNMEQFKISEGNLEKTKAASVEREIAQMFSNHLCRIKKHKSCDELSISELTKSYSTKESFKQNKAKKLCSPSNIKNLAAGYYDNEIDENNENKLKMKEIGLKTSIQLALRKYLCSLFNGSLKEGEGEEFEKYRVFKKKDENFPHNYKNDFKFSMYFTKQFKLLWKNNFKIKIEELIISLTEKELKGFENPAKSNSIFFTSVNGKFFLKSVNKKELDFFLKQNGENYLENEREFFKGGIHDYFNYVKNGEKSFLPQLFAFFKFEENKDNNSHYFFIQNGLFPENIPCLDFIFDLKGASYHRWKEDEDKKKEIKENKNKKILEENEEETKVKVYKELDFVRFREGENILNFFTLTKDEIIEGKFPNGILLKSEHYKEITKNLERDSDFLAKHKIVDYSLLLGIVKNNGEYTKDYTNAQIKSYPAKCTNCIGENTEQNLIIFVGIIDVLQFFNFSKIVEFLWKIAFIFPTYKAFPLNINQYQCSIIPPNQYQQRFNNYIKTIIFKDEEEEKKKKKHLKKD</sequence>
<feature type="domain" description="PIPK" evidence="3">
    <location>
        <begin position="238"/>
        <end position="649"/>
    </location>
</feature>
<feature type="chain" id="PRO_5028197315" description="PIPK domain-containing protein" evidence="2">
    <location>
        <begin position="18"/>
        <end position="666"/>
    </location>
</feature>
<dbReference type="GO" id="GO:0005886">
    <property type="term" value="C:plasma membrane"/>
    <property type="evidence" value="ECO:0007669"/>
    <property type="project" value="TreeGrafter"/>
</dbReference>
<dbReference type="EMBL" id="CAJEWN010000410">
    <property type="protein sequence ID" value="CAD2181753.1"/>
    <property type="molecule type" value="Genomic_DNA"/>
</dbReference>
<dbReference type="GO" id="GO:0046854">
    <property type="term" value="P:phosphatidylinositol phosphate biosynthetic process"/>
    <property type="evidence" value="ECO:0007669"/>
    <property type="project" value="TreeGrafter"/>
</dbReference>
<dbReference type="InterPro" id="IPR023610">
    <property type="entry name" value="PInositol-4/5-P-5/4-kinase"/>
</dbReference>
<dbReference type="InterPro" id="IPR002498">
    <property type="entry name" value="PInositol-4-P-4/5-kinase_core"/>
</dbReference>
<dbReference type="Gene3D" id="3.30.810.10">
    <property type="entry name" value="2-Layer Sandwich"/>
    <property type="match status" value="1"/>
</dbReference>
<accession>A0A6V7W3Q5</accession>
<reference evidence="4 5" key="1">
    <citation type="submission" date="2020-08" db="EMBL/GenBank/DDBJ databases">
        <authorList>
            <person name="Koutsovoulos G."/>
            <person name="Danchin GJ E."/>
        </authorList>
    </citation>
    <scope>NUCLEOTIDE SEQUENCE [LARGE SCALE GENOMIC DNA]</scope>
</reference>
<dbReference type="InterPro" id="IPR027483">
    <property type="entry name" value="PInositol-4-P-4/5-kinase_C_sf"/>
</dbReference>
<evidence type="ECO:0000313" key="4">
    <source>
        <dbReference type="EMBL" id="CAD2181753.1"/>
    </source>
</evidence>
<evidence type="ECO:0000259" key="3">
    <source>
        <dbReference type="PROSITE" id="PS51455"/>
    </source>
</evidence>
<evidence type="ECO:0000256" key="2">
    <source>
        <dbReference type="SAM" id="SignalP"/>
    </source>
</evidence>